<name>A0A516SAQ7_9NEIS</name>
<organism evidence="1 2">
    <name type="scientific">Chitinimonas arctica</name>
    <dbReference type="NCBI Taxonomy" id="2594795"/>
    <lineage>
        <taxon>Bacteria</taxon>
        <taxon>Pseudomonadati</taxon>
        <taxon>Pseudomonadota</taxon>
        <taxon>Betaproteobacteria</taxon>
        <taxon>Neisseriales</taxon>
        <taxon>Chitinibacteraceae</taxon>
        <taxon>Chitinimonas</taxon>
    </lineage>
</organism>
<evidence type="ECO:0000313" key="2">
    <source>
        <dbReference type="Proteomes" id="UP000317550"/>
    </source>
</evidence>
<accession>A0A516SAQ7</accession>
<evidence type="ECO:0000313" key="1">
    <source>
        <dbReference type="EMBL" id="QDQ25244.1"/>
    </source>
</evidence>
<dbReference type="EMBL" id="CP041730">
    <property type="protein sequence ID" value="QDQ25244.1"/>
    <property type="molecule type" value="Genomic_DNA"/>
</dbReference>
<dbReference type="RefSeq" id="WP_143856169.1">
    <property type="nucleotide sequence ID" value="NZ_CP041730.1"/>
</dbReference>
<proteinExistence type="predicted"/>
<dbReference type="KEGG" id="cari:FNU76_02125"/>
<sequence>MHLAYPSSVDSIALPWRRVDVAGKGEVFGVYGKTREAGPVIQVSKECAVAGSKAFEICSAVSFFDDP</sequence>
<protein>
    <submittedName>
        <fullName evidence="1">Uncharacterized protein</fullName>
    </submittedName>
</protein>
<gene>
    <name evidence="1" type="ORF">FNU76_02125</name>
</gene>
<keyword evidence="2" id="KW-1185">Reference proteome</keyword>
<dbReference type="Proteomes" id="UP000317550">
    <property type="component" value="Chromosome"/>
</dbReference>
<reference evidence="2" key="1">
    <citation type="submission" date="2019-07" db="EMBL/GenBank/DDBJ databases">
        <title>Chitinimonas sp. nov., isolated from Ny-Alesund, arctica soil.</title>
        <authorList>
            <person name="Xu Q."/>
            <person name="Peng F."/>
        </authorList>
    </citation>
    <scope>NUCLEOTIDE SEQUENCE [LARGE SCALE GENOMIC DNA]</scope>
    <source>
        <strain evidence="2">R3-44</strain>
    </source>
</reference>
<dbReference type="AlphaFoldDB" id="A0A516SAQ7"/>